<evidence type="ECO:0000313" key="2">
    <source>
        <dbReference type="EMBL" id="PIR74626.1"/>
    </source>
</evidence>
<accession>A0A2H0TSV3</accession>
<organism evidence="2 3">
    <name type="scientific">Candidatus Magasanikbacteria bacterium CG10_big_fil_rev_8_21_14_0_10_47_10</name>
    <dbReference type="NCBI Taxonomy" id="1974652"/>
    <lineage>
        <taxon>Bacteria</taxon>
        <taxon>Candidatus Magasanikiibacteriota</taxon>
    </lineage>
</organism>
<dbReference type="InterPro" id="IPR036415">
    <property type="entry name" value="Lamin_tail_dom_sf"/>
</dbReference>
<proteinExistence type="predicted"/>
<sequence length="246" mass="27516">MRLLRIRGNNMHRRELFFVLAAFLVGSFLLIHRSYANDVPIAITEIGAYEAADHEWIEVVNRSDAAVDIVGWKFFENSTNHGLTLVQGENSLLQPGEYAVIAQKADVFLSDYPSTTARVFDSSWSSLNESGEEIGLKNEHGTVVELFTYIDAADFSLQRIDIMVNDYTDSNWVQHEAGNSAGKGNEFVEVELPDFTDVPPNEIDTTSTPDIVPEEIFDDTTTTPEVSFVNYVFINEIVSNPELGNE</sequence>
<dbReference type="Gene3D" id="2.60.40.1260">
    <property type="entry name" value="Lamin Tail domain"/>
    <property type="match status" value="1"/>
</dbReference>
<name>A0A2H0TSV3_9BACT</name>
<dbReference type="InterPro" id="IPR001322">
    <property type="entry name" value="Lamin_tail_dom"/>
</dbReference>
<feature type="non-terminal residue" evidence="2">
    <location>
        <position position="246"/>
    </location>
</feature>
<protein>
    <recommendedName>
        <fullName evidence="1">LTD domain-containing protein</fullName>
    </recommendedName>
</protein>
<dbReference type="Pfam" id="PF00932">
    <property type="entry name" value="LTD"/>
    <property type="match status" value="1"/>
</dbReference>
<reference evidence="3" key="1">
    <citation type="submission" date="2017-09" db="EMBL/GenBank/DDBJ databases">
        <title>Depth-based differentiation of microbial function through sediment-hosted aquifers and enrichment of novel symbionts in the deep terrestrial subsurface.</title>
        <authorList>
            <person name="Probst A.J."/>
            <person name="Ladd B."/>
            <person name="Jarett J.K."/>
            <person name="Geller-Mcgrath D.E."/>
            <person name="Sieber C.M.K."/>
            <person name="Emerson J.B."/>
            <person name="Anantharaman K."/>
            <person name="Thomas B.C."/>
            <person name="Malmstrom R."/>
            <person name="Stieglmeier M."/>
            <person name="Klingl A."/>
            <person name="Woyke T."/>
            <person name="Ryan C.M."/>
            <person name="Banfield J.F."/>
        </authorList>
    </citation>
    <scope>NUCLEOTIDE SEQUENCE [LARGE SCALE GENOMIC DNA]</scope>
</reference>
<dbReference type="SUPFAM" id="SSF74853">
    <property type="entry name" value="Lamin A/C globular tail domain"/>
    <property type="match status" value="1"/>
</dbReference>
<comment type="caution">
    <text evidence="2">The sequence shown here is derived from an EMBL/GenBank/DDBJ whole genome shotgun (WGS) entry which is preliminary data.</text>
</comment>
<feature type="domain" description="LTD" evidence="1">
    <location>
        <begin position="27"/>
        <end position="151"/>
    </location>
</feature>
<evidence type="ECO:0000313" key="3">
    <source>
        <dbReference type="Proteomes" id="UP000230154"/>
    </source>
</evidence>
<dbReference type="PROSITE" id="PS51841">
    <property type="entry name" value="LTD"/>
    <property type="match status" value="1"/>
</dbReference>
<dbReference type="AlphaFoldDB" id="A0A2H0TSV3"/>
<evidence type="ECO:0000259" key="1">
    <source>
        <dbReference type="PROSITE" id="PS51841"/>
    </source>
</evidence>
<gene>
    <name evidence="2" type="ORF">COU35_01450</name>
</gene>
<dbReference type="Proteomes" id="UP000230154">
    <property type="component" value="Unassembled WGS sequence"/>
</dbReference>
<dbReference type="EMBL" id="PFCB01000014">
    <property type="protein sequence ID" value="PIR74626.1"/>
    <property type="molecule type" value="Genomic_DNA"/>
</dbReference>